<reference evidence="9" key="2">
    <citation type="submission" date="2023-10" db="EMBL/GenBank/DDBJ databases">
        <title>Analysis of Resistance Genes of Carbapenem-resistant Providencia rettgeri.</title>
        <authorList>
            <person name="Liu M."/>
        </authorList>
    </citation>
    <scope>NUCLEOTIDE SEQUENCE</scope>
    <source>
        <strain evidence="9">QITACRE101</strain>
    </source>
</reference>
<dbReference type="PRINTS" id="PR00969">
    <property type="entry name" value="CHAPERONPILI"/>
</dbReference>
<dbReference type="RefSeq" id="WP_109912294.1">
    <property type="nucleotide sequence ID" value="NZ_ABEXOA020000111.1"/>
</dbReference>
<dbReference type="Proteomes" id="UP001162044">
    <property type="component" value="Unassembled WGS sequence"/>
</dbReference>
<dbReference type="GO" id="GO:0030288">
    <property type="term" value="C:outer membrane-bounded periplasmic space"/>
    <property type="evidence" value="ECO:0007669"/>
    <property type="project" value="InterPro"/>
</dbReference>
<dbReference type="SUPFAM" id="SSF49584">
    <property type="entry name" value="Periplasmic chaperone C-domain"/>
    <property type="match status" value="1"/>
</dbReference>
<accession>A0AB35LHF2</accession>
<dbReference type="InterPro" id="IPR016147">
    <property type="entry name" value="Pili_assmbl_chaperone_N"/>
</dbReference>
<dbReference type="InterPro" id="IPR050643">
    <property type="entry name" value="Periplasmic_pilus_chap"/>
</dbReference>
<comment type="caution">
    <text evidence="9">The sequence shown here is derived from an EMBL/GenBank/DDBJ whole genome shotgun (WGS) entry which is preliminary data.</text>
</comment>
<dbReference type="EMBL" id="JARVQW010000010">
    <property type="protein sequence ID" value="MDH2307143.1"/>
    <property type="molecule type" value="Genomic_DNA"/>
</dbReference>
<keyword evidence="5" id="KW-0143">Chaperone</keyword>
<evidence type="ECO:0000256" key="4">
    <source>
        <dbReference type="ARBA" id="ARBA00022764"/>
    </source>
</evidence>
<gene>
    <name evidence="9" type="ORF">QDQ51_17170</name>
</gene>
<comment type="similarity">
    <text evidence="2">Belongs to the periplasmic pilus chaperone family.</text>
</comment>
<keyword evidence="6" id="KW-0472">Membrane</keyword>
<evidence type="ECO:0000256" key="3">
    <source>
        <dbReference type="ARBA" id="ARBA00022729"/>
    </source>
</evidence>
<dbReference type="Pfam" id="PF00345">
    <property type="entry name" value="PapD_N"/>
    <property type="match status" value="1"/>
</dbReference>
<evidence type="ECO:0000256" key="6">
    <source>
        <dbReference type="SAM" id="Phobius"/>
    </source>
</evidence>
<dbReference type="InterPro" id="IPR036316">
    <property type="entry name" value="Pili_assmbl_chap_C_dom_sf"/>
</dbReference>
<evidence type="ECO:0000259" key="8">
    <source>
        <dbReference type="Pfam" id="PF02753"/>
    </source>
</evidence>
<evidence type="ECO:0000313" key="9">
    <source>
        <dbReference type="EMBL" id="MDH2307143.1"/>
    </source>
</evidence>
<feature type="transmembrane region" description="Helical" evidence="6">
    <location>
        <begin position="6"/>
        <end position="27"/>
    </location>
</feature>
<keyword evidence="6" id="KW-0812">Transmembrane</keyword>
<name>A0AB35LHF2_PRORE</name>
<feature type="domain" description="Pili assembly chaperone C-terminal" evidence="8">
    <location>
        <begin position="173"/>
        <end position="233"/>
    </location>
</feature>
<reference evidence="9" key="1">
    <citation type="submission" date="2023-04" db="EMBL/GenBank/DDBJ databases">
        <authorList>
            <person name="Li W."/>
        </authorList>
    </citation>
    <scope>NUCLEOTIDE SEQUENCE</scope>
    <source>
        <strain evidence="9">QITACRE101</strain>
    </source>
</reference>
<evidence type="ECO:0000256" key="1">
    <source>
        <dbReference type="ARBA" id="ARBA00004418"/>
    </source>
</evidence>
<evidence type="ECO:0000313" key="10">
    <source>
        <dbReference type="Proteomes" id="UP001162044"/>
    </source>
</evidence>
<keyword evidence="6" id="KW-1133">Transmembrane helix</keyword>
<dbReference type="PANTHER" id="PTHR30251">
    <property type="entry name" value="PILUS ASSEMBLY CHAPERONE"/>
    <property type="match status" value="1"/>
</dbReference>
<dbReference type="PANTHER" id="PTHR30251:SF2">
    <property type="entry name" value="FIMBRIAL CHAPERONE YADV-RELATED"/>
    <property type="match status" value="1"/>
</dbReference>
<dbReference type="Pfam" id="PF02753">
    <property type="entry name" value="PapD_C"/>
    <property type="match status" value="1"/>
</dbReference>
<evidence type="ECO:0000256" key="2">
    <source>
        <dbReference type="ARBA" id="ARBA00007399"/>
    </source>
</evidence>
<dbReference type="GO" id="GO:0071555">
    <property type="term" value="P:cell wall organization"/>
    <property type="evidence" value="ECO:0007669"/>
    <property type="project" value="InterPro"/>
</dbReference>
<dbReference type="InterPro" id="IPR016148">
    <property type="entry name" value="Pili_assmbl_chaperone_C"/>
</dbReference>
<keyword evidence="4" id="KW-0574">Periplasm</keyword>
<organism evidence="9 10">
    <name type="scientific">Providencia rettgeri</name>
    <dbReference type="NCBI Taxonomy" id="587"/>
    <lineage>
        <taxon>Bacteria</taxon>
        <taxon>Pseudomonadati</taxon>
        <taxon>Pseudomonadota</taxon>
        <taxon>Gammaproteobacteria</taxon>
        <taxon>Enterobacterales</taxon>
        <taxon>Morganellaceae</taxon>
        <taxon>Providencia</taxon>
    </lineage>
</organism>
<dbReference type="InterPro" id="IPR013783">
    <property type="entry name" value="Ig-like_fold"/>
</dbReference>
<comment type="subcellular location">
    <subcellularLocation>
        <location evidence="1">Periplasm</location>
    </subcellularLocation>
</comment>
<sequence>MVFFRFINISFVGVYFFCASVFAGISLDSTRLIFSNTDKGQTIGVTSSQQSTVPYLVKAQVLDDIKGNNTQTPFSVSPSLFRLEIGATNQLRIIKTGDQILPHDKESLFYLRVMALPARHPGNEPSQSDSQSAVVVSTGSIIKLFYRPKNFEISQQQAMSSLKFSRQGQSLTVSNPSPYFITLSSLHVGENNIHLSLEAQNTMIPPFGSVVYPNVNTANKITWQAINDHGGVEKFYANIQ</sequence>
<feature type="domain" description="Pili assembly chaperone N-terminal" evidence="7">
    <location>
        <begin position="24"/>
        <end position="150"/>
    </location>
</feature>
<dbReference type="SUPFAM" id="SSF49354">
    <property type="entry name" value="PapD-like"/>
    <property type="match status" value="1"/>
</dbReference>
<evidence type="ECO:0000259" key="7">
    <source>
        <dbReference type="Pfam" id="PF00345"/>
    </source>
</evidence>
<evidence type="ECO:0000256" key="5">
    <source>
        <dbReference type="ARBA" id="ARBA00023186"/>
    </source>
</evidence>
<protein>
    <submittedName>
        <fullName evidence="9">Molecular chaperone</fullName>
    </submittedName>
</protein>
<dbReference type="InterPro" id="IPR001829">
    <property type="entry name" value="Pili_assmbl_chaperone_bac"/>
</dbReference>
<dbReference type="InterPro" id="IPR008962">
    <property type="entry name" value="PapD-like_sf"/>
</dbReference>
<keyword evidence="3" id="KW-0732">Signal</keyword>
<proteinExistence type="inferred from homology"/>
<dbReference type="AlphaFoldDB" id="A0AB35LHF2"/>
<dbReference type="Gene3D" id="2.60.40.10">
    <property type="entry name" value="Immunoglobulins"/>
    <property type="match status" value="2"/>
</dbReference>